<dbReference type="InterPro" id="IPR035992">
    <property type="entry name" value="Ricin_B-like_lectins"/>
</dbReference>
<keyword evidence="1" id="KW-0732">Signal</keyword>
<feature type="domain" description="LamG-like jellyroll fold" evidence="3">
    <location>
        <begin position="685"/>
        <end position="817"/>
    </location>
</feature>
<evidence type="ECO:0000259" key="3">
    <source>
        <dbReference type="SMART" id="SM00560"/>
    </source>
</evidence>
<dbReference type="Pfam" id="PF14200">
    <property type="entry name" value="RicinB_lectin_2"/>
    <property type="match status" value="1"/>
</dbReference>
<dbReference type="InterPro" id="IPR058692">
    <property type="entry name" value="Fn3_SaeA_2nd"/>
</dbReference>
<organism evidence="4">
    <name type="scientific">uncultured Prevotella sp</name>
    <dbReference type="NCBI Taxonomy" id="159272"/>
    <lineage>
        <taxon>Bacteria</taxon>
        <taxon>Pseudomonadati</taxon>
        <taxon>Bacteroidota</taxon>
        <taxon>Bacteroidia</taxon>
        <taxon>Bacteroidales</taxon>
        <taxon>Prevotellaceae</taxon>
        <taxon>Prevotella</taxon>
        <taxon>environmental samples</taxon>
    </lineage>
</organism>
<reference evidence="4" key="1">
    <citation type="journal article" date="2020" name="J. ISSAAS">
        <title>Lactobacilli and other gastrointestinal microbiota of Peromyscus leucopus, reservoir host for agents of Lyme disease and other zoonoses in North America.</title>
        <authorList>
            <person name="Milovic A."/>
            <person name="Bassam K."/>
            <person name="Shao H."/>
            <person name="Chatzistamou I."/>
            <person name="Tufts D.M."/>
            <person name="Diuk-Wasser M."/>
            <person name="Barbour A.G."/>
        </authorList>
    </citation>
    <scope>NUCLEOTIDE SEQUENCE</scope>
    <source>
        <strain evidence="4">LL70</strain>
    </source>
</reference>
<protein>
    <recommendedName>
        <fullName evidence="3">LamG-like jellyroll fold domain-containing protein</fullName>
    </recommendedName>
</protein>
<proteinExistence type="predicted"/>
<evidence type="ECO:0000256" key="2">
    <source>
        <dbReference type="ARBA" id="ARBA00023157"/>
    </source>
</evidence>
<sequence>MKGGAANAVPLSFKASADIGQSSIPASPILWGMDTAWDSEDNVIRGTNYIGTDVMATGRVSFQPSDLVDASGNLSAAQQAALQSRLNHIALSGVRTVTLNCDHEALNSTNYYGKPEEWYKVIKASVKYIKSKGFAVETIAPFNEPDYTAWGEGTMSHFRAIAKLISEDEELKGIRISAGNTLNCDRALSWYNYMKPYVTEGNTHQLAGSFDNYATFWQKVRSDGNHATADELHNVGEAFIGAHYGMQTGIWWGWDGAARGEYCKASYYGKEIGYAENRAAWTAAAVYKRADGRTDAFIGSSERQASTSSFDFIATDRPVYFDGYGPVNTYTMTIPGGTGYQQGQTNAERMIQLHSGEDVPTECLTGGTFVIMNVNSSMCLGFYNGAKGNGLNITQMAYSSAYAATHQQWTVEPVASTVGGDYSYFFLRSVRDKTQLMDLKDWSTAEGGEVIGYAGSGGTNEQWFAEYAGNGNWYLRSRHSGLYLEIRNSSMSKNGYLQQGKLTGAANQLWRFMPVKAKLEKIAPAAPKGLKAVVQSASVRLEWTAGSETDIDGYEVLRATASADLAEPASWDVIGRMIAGTAFIDNSAVRGMEYAYKVKAVDKSRNRSAASGAVTAAWGVNENRPALVARYSFDGMAEDATENVNDAVAEGTVAYVTEGMKEGTAAAVLAGNAYLMLPPAVAHHATMTVSAWVNIDATQTAWQRVFDFGNGTEQYFFLTPGNGSEMRVVLKDGGDEQILSAPTLETGWHHLAVTLAPDAVTLYVDGEVAASGNDITIRPADFKPVRNYIGRSQFAADPLMTGAVDDLRIYDAALSADEVREVMAGGDPTSVDNVPATGVRETGNVYNLGGQQVTDGTLPKGVYVKNGVKVIMND</sequence>
<dbReference type="GO" id="GO:0004553">
    <property type="term" value="F:hydrolase activity, hydrolyzing O-glycosyl compounds"/>
    <property type="evidence" value="ECO:0007669"/>
    <property type="project" value="UniProtKB-ARBA"/>
</dbReference>
<dbReference type="GO" id="GO:0005975">
    <property type="term" value="P:carbohydrate metabolic process"/>
    <property type="evidence" value="ECO:0007669"/>
    <property type="project" value="UniProtKB-ARBA"/>
</dbReference>
<evidence type="ECO:0000256" key="1">
    <source>
        <dbReference type="ARBA" id="ARBA00022729"/>
    </source>
</evidence>
<dbReference type="Pfam" id="PF13385">
    <property type="entry name" value="Laminin_G_3"/>
    <property type="match status" value="1"/>
</dbReference>
<dbReference type="PROSITE" id="PS50231">
    <property type="entry name" value="RICIN_B_LECTIN"/>
    <property type="match status" value="1"/>
</dbReference>
<dbReference type="SUPFAM" id="SSF49265">
    <property type="entry name" value="Fibronectin type III"/>
    <property type="match status" value="1"/>
</dbReference>
<dbReference type="InterPro" id="IPR006558">
    <property type="entry name" value="LamG-like"/>
</dbReference>
<dbReference type="InterPro" id="IPR013320">
    <property type="entry name" value="ConA-like_dom_sf"/>
</dbReference>
<gene>
    <name evidence="4" type="ORF">Prevot485_0010</name>
</gene>
<evidence type="ECO:0000313" key="4">
    <source>
        <dbReference type="EMBL" id="QIM09902.1"/>
    </source>
</evidence>
<name>A0A6G8F131_9BACT</name>
<dbReference type="Gene3D" id="2.80.10.50">
    <property type="match status" value="2"/>
</dbReference>
<dbReference type="InterPro" id="IPR000772">
    <property type="entry name" value="Ricin_B_lectin"/>
</dbReference>
<dbReference type="AlphaFoldDB" id="A0A6G8F131"/>
<keyword evidence="2" id="KW-1015">Disulfide bond</keyword>
<dbReference type="SUPFAM" id="SSF49899">
    <property type="entry name" value="Concanavalin A-like lectins/glucanases"/>
    <property type="match status" value="1"/>
</dbReference>
<dbReference type="SMART" id="SM00560">
    <property type="entry name" value="LamGL"/>
    <property type="match status" value="1"/>
</dbReference>
<dbReference type="InterPro" id="IPR013783">
    <property type="entry name" value="Ig-like_fold"/>
</dbReference>
<dbReference type="InterPro" id="IPR036116">
    <property type="entry name" value="FN3_sf"/>
</dbReference>
<dbReference type="Gene3D" id="2.60.120.200">
    <property type="match status" value="1"/>
</dbReference>
<dbReference type="CDD" id="cd00161">
    <property type="entry name" value="beta-trefoil_Ricin-like"/>
    <property type="match status" value="1"/>
</dbReference>
<dbReference type="SUPFAM" id="SSF50370">
    <property type="entry name" value="Ricin B-like lectins"/>
    <property type="match status" value="1"/>
</dbReference>
<accession>A0A6G8F131</accession>
<dbReference type="EMBL" id="MN990733">
    <property type="protein sequence ID" value="QIM09902.1"/>
    <property type="molecule type" value="Genomic_DNA"/>
</dbReference>
<dbReference type="Gene3D" id="2.60.40.10">
    <property type="entry name" value="Immunoglobulins"/>
    <property type="match status" value="1"/>
</dbReference>
<dbReference type="Pfam" id="PF25833">
    <property type="entry name" value="Fn3_SaeA_3rd"/>
    <property type="match status" value="1"/>
</dbReference>